<dbReference type="Proteomes" id="UP001230685">
    <property type="component" value="Unassembled WGS sequence"/>
</dbReference>
<evidence type="ECO:0000313" key="6">
    <source>
        <dbReference type="Proteomes" id="UP001230685"/>
    </source>
</evidence>
<dbReference type="InterPro" id="IPR011711">
    <property type="entry name" value="GntR_C"/>
</dbReference>
<name>A0ABT9EJ91_9SPHN</name>
<keyword evidence="1" id="KW-0805">Transcription regulation</keyword>
<dbReference type="Gene3D" id="1.20.120.530">
    <property type="entry name" value="GntR ligand-binding domain-like"/>
    <property type="match status" value="1"/>
</dbReference>
<protein>
    <submittedName>
        <fullName evidence="5">FCD domain-containing protein</fullName>
    </submittedName>
</protein>
<dbReference type="RefSeq" id="WP_305172847.1">
    <property type="nucleotide sequence ID" value="NZ_JAUUDS010000002.1"/>
</dbReference>
<comment type="caution">
    <text evidence="5">The sequence shown here is derived from an EMBL/GenBank/DDBJ whole genome shotgun (WGS) entry which is preliminary data.</text>
</comment>
<evidence type="ECO:0000256" key="2">
    <source>
        <dbReference type="ARBA" id="ARBA00023125"/>
    </source>
</evidence>
<organism evidence="5 6">
    <name type="scientific">Sphingomonas aurea</name>
    <dbReference type="NCBI Taxonomy" id="3063994"/>
    <lineage>
        <taxon>Bacteria</taxon>
        <taxon>Pseudomonadati</taxon>
        <taxon>Pseudomonadota</taxon>
        <taxon>Alphaproteobacteria</taxon>
        <taxon>Sphingomonadales</taxon>
        <taxon>Sphingomonadaceae</taxon>
        <taxon>Sphingomonas</taxon>
    </lineage>
</organism>
<evidence type="ECO:0000256" key="1">
    <source>
        <dbReference type="ARBA" id="ARBA00023015"/>
    </source>
</evidence>
<keyword evidence="2" id="KW-0238">DNA-binding</keyword>
<gene>
    <name evidence="5" type="ORF">Q5H91_07310</name>
</gene>
<dbReference type="EMBL" id="JAUUDS010000002">
    <property type="protein sequence ID" value="MDP1027015.1"/>
    <property type="molecule type" value="Genomic_DNA"/>
</dbReference>
<sequence>MNEIYALLLALEPNAAAHAAGLATLVDQTAAIEAYHRLESAVDQDISIISICNRFFHLSMVRPGNRDFTTQLIERLYTLSARYVVAYLQPKSRCIQAYKTHATLLDAFISRDQAGLSELLSDHIRITLEDLVHQVELSKRLRQTKRTSW</sequence>
<keyword evidence="6" id="KW-1185">Reference proteome</keyword>
<dbReference type="InterPro" id="IPR008920">
    <property type="entry name" value="TF_FadR/GntR_C"/>
</dbReference>
<dbReference type="SUPFAM" id="SSF48008">
    <property type="entry name" value="GntR ligand-binding domain-like"/>
    <property type="match status" value="1"/>
</dbReference>
<accession>A0ABT9EJ91</accession>
<reference evidence="5 6" key="1">
    <citation type="submission" date="2023-07" db="EMBL/GenBank/DDBJ databases">
        <authorList>
            <person name="Kim M.K."/>
        </authorList>
    </citation>
    <scope>NUCLEOTIDE SEQUENCE [LARGE SCALE GENOMIC DNA]</scope>
    <source>
        <strain evidence="5 6">KR1UV-12</strain>
    </source>
</reference>
<evidence type="ECO:0000313" key="5">
    <source>
        <dbReference type="EMBL" id="MDP1027015.1"/>
    </source>
</evidence>
<dbReference type="Pfam" id="PF07729">
    <property type="entry name" value="FCD"/>
    <property type="match status" value="1"/>
</dbReference>
<evidence type="ECO:0000259" key="4">
    <source>
        <dbReference type="SMART" id="SM00895"/>
    </source>
</evidence>
<evidence type="ECO:0000256" key="3">
    <source>
        <dbReference type="ARBA" id="ARBA00023163"/>
    </source>
</evidence>
<dbReference type="SMART" id="SM00895">
    <property type="entry name" value="FCD"/>
    <property type="match status" value="1"/>
</dbReference>
<keyword evidence="3" id="KW-0804">Transcription</keyword>
<feature type="domain" description="GntR C-terminal" evidence="4">
    <location>
        <begin position="3"/>
        <end position="126"/>
    </location>
</feature>
<proteinExistence type="predicted"/>